<dbReference type="SUPFAM" id="SSF102114">
    <property type="entry name" value="Radical SAM enzymes"/>
    <property type="match status" value="1"/>
</dbReference>
<dbReference type="InterPro" id="IPR007197">
    <property type="entry name" value="rSAM"/>
</dbReference>
<evidence type="ECO:0000256" key="5">
    <source>
        <dbReference type="ARBA" id="ARBA00023014"/>
    </source>
</evidence>
<accession>A0A512H561</accession>
<dbReference type="CDD" id="cd01335">
    <property type="entry name" value="Radical_SAM"/>
    <property type="match status" value="1"/>
</dbReference>
<dbReference type="Proteomes" id="UP000321567">
    <property type="component" value="Unassembled WGS sequence"/>
</dbReference>
<dbReference type="EMBL" id="BJZO01000012">
    <property type="protein sequence ID" value="GEO80583.1"/>
    <property type="molecule type" value="Genomic_DNA"/>
</dbReference>
<dbReference type="AlphaFoldDB" id="A0A512H561"/>
<comment type="caution">
    <text evidence="7">The sequence shown here is derived from an EMBL/GenBank/DDBJ whole genome shotgun (WGS) entry which is preliminary data.</text>
</comment>
<organism evidence="7 8">
    <name type="scientific">Pararhodospirillum oryzae</name>
    <dbReference type="NCBI Taxonomy" id="478448"/>
    <lineage>
        <taxon>Bacteria</taxon>
        <taxon>Pseudomonadati</taxon>
        <taxon>Pseudomonadota</taxon>
        <taxon>Alphaproteobacteria</taxon>
        <taxon>Rhodospirillales</taxon>
        <taxon>Rhodospirillaceae</taxon>
        <taxon>Pararhodospirillum</taxon>
    </lineage>
</organism>
<dbReference type="SFLD" id="SFLDG01067">
    <property type="entry name" value="SPASM/twitch_domain_containing"/>
    <property type="match status" value="1"/>
</dbReference>
<protein>
    <submittedName>
        <fullName evidence="7">His-Xaa-Ser system radical SAM maturase HxsB</fullName>
    </submittedName>
</protein>
<dbReference type="PANTHER" id="PTHR43273">
    <property type="entry name" value="ANAEROBIC SULFATASE-MATURATING ENZYME HOMOLOG ASLB-RELATED"/>
    <property type="match status" value="1"/>
</dbReference>
<evidence type="ECO:0000256" key="2">
    <source>
        <dbReference type="ARBA" id="ARBA00022691"/>
    </source>
</evidence>
<dbReference type="Pfam" id="PF04055">
    <property type="entry name" value="Radical_SAM"/>
    <property type="match status" value="1"/>
</dbReference>
<dbReference type="PROSITE" id="PS51918">
    <property type="entry name" value="RADICAL_SAM"/>
    <property type="match status" value="1"/>
</dbReference>
<evidence type="ECO:0000256" key="1">
    <source>
        <dbReference type="ARBA" id="ARBA00001966"/>
    </source>
</evidence>
<dbReference type="GO" id="GO:0016491">
    <property type="term" value="F:oxidoreductase activity"/>
    <property type="evidence" value="ECO:0007669"/>
    <property type="project" value="InterPro"/>
</dbReference>
<sequence length="474" mass="53420">MTHLFPYRFQALARDILFSTDTGDFFTASPAFLDRLVRGDLDAGEKAFLRERGFACEEPGDFYWESYRHRLARKKRIGATLSYVVLVPTIRCDLDCRYCQASRARVEAKESDWSADTLARVLAFLDGLPTDRMLIEFQGGEPTLRLDLVDAVITHARQRFAHTRFVICTNLNQGPGAVRDLLRADDVSLSTSLDGPPDLQQKNRGLSPGRARAFFRALEELLTTFGPEKVAALPTILPEDTPRIPDIIETYRALGYPGVFLRPANRQGFARRLLGHGATNQEPWPAAWRRALDYLLATHRRGARPMREFGLETAVRRIFSPNHTAHVDLRSPNPAACDHVLIDHDGTFYPSDEARMVTRVGVADLSLGTVRTGLDPARVRAFSWSQMADVQEDCVHCVHLPWCGIDGIDDIAWHGRADPPKPETHFCRQYRAVFDYVFDALVSCDPDRLAFLSFHLNGCFEPTPFVGPFRHDAP</sequence>
<dbReference type="InterPro" id="IPR013785">
    <property type="entry name" value="Aldolase_TIM"/>
</dbReference>
<dbReference type="SFLD" id="SFLDG01384">
    <property type="entry name" value="thioether_bond_formation_requi"/>
    <property type="match status" value="1"/>
</dbReference>
<name>A0A512H561_9PROT</name>
<dbReference type="InterPro" id="IPR023867">
    <property type="entry name" value="Sulphatase_maturase_rSAM"/>
</dbReference>
<keyword evidence="4" id="KW-0408">Iron</keyword>
<evidence type="ECO:0000259" key="6">
    <source>
        <dbReference type="PROSITE" id="PS51918"/>
    </source>
</evidence>
<dbReference type="OrthoDB" id="9763993at2"/>
<reference evidence="7 8" key="1">
    <citation type="submission" date="2019-07" db="EMBL/GenBank/DDBJ databases">
        <title>Whole genome shotgun sequence of Rhodospirillum oryzae NBRC 107573.</title>
        <authorList>
            <person name="Hosoyama A."/>
            <person name="Uohara A."/>
            <person name="Ohji S."/>
            <person name="Ichikawa N."/>
        </authorList>
    </citation>
    <scope>NUCLEOTIDE SEQUENCE [LARGE SCALE GENOMIC DNA]</scope>
    <source>
        <strain evidence="7 8">NBRC 107573</strain>
    </source>
</reference>
<dbReference type="Gene3D" id="3.20.20.70">
    <property type="entry name" value="Aldolase class I"/>
    <property type="match status" value="1"/>
</dbReference>
<dbReference type="InterPro" id="IPR058240">
    <property type="entry name" value="rSAM_sf"/>
</dbReference>
<gene>
    <name evidence="7" type="ORF">ROR02_07140</name>
</gene>
<feature type="domain" description="Radical SAM core" evidence="6">
    <location>
        <begin position="76"/>
        <end position="305"/>
    </location>
</feature>
<dbReference type="SFLD" id="SFLDG01386">
    <property type="entry name" value="main_SPASM_domain-containing"/>
    <property type="match status" value="1"/>
</dbReference>
<keyword evidence="5" id="KW-0411">Iron-sulfur</keyword>
<keyword evidence="2" id="KW-0949">S-adenosyl-L-methionine</keyword>
<comment type="cofactor">
    <cofactor evidence="1">
        <name>[4Fe-4S] cluster</name>
        <dbReference type="ChEBI" id="CHEBI:49883"/>
    </cofactor>
</comment>
<dbReference type="RefSeq" id="WP_147162638.1">
    <property type="nucleotide sequence ID" value="NZ_BJZO01000012.1"/>
</dbReference>
<dbReference type="PANTHER" id="PTHR43273:SF8">
    <property type="entry name" value="RADICAL SAM DOMAIN PROTEIN"/>
    <property type="match status" value="1"/>
</dbReference>
<evidence type="ECO:0000313" key="7">
    <source>
        <dbReference type="EMBL" id="GEO80583.1"/>
    </source>
</evidence>
<keyword evidence="8" id="KW-1185">Reference proteome</keyword>
<evidence type="ECO:0000256" key="4">
    <source>
        <dbReference type="ARBA" id="ARBA00023004"/>
    </source>
</evidence>
<evidence type="ECO:0000256" key="3">
    <source>
        <dbReference type="ARBA" id="ARBA00022723"/>
    </source>
</evidence>
<proteinExistence type="predicted"/>
<dbReference type="GO" id="GO:0051536">
    <property type="term" value="F:iron-sulfur cluster binding"/>
    <property type="evidence" value="ECO:0007669"/>
    <property type="project" value="UniProtKB-KW"/>
</dbReference>
<dbReference type="SFLD" id="SFLDS00029">
    <property type="entry name" value="Radical_SAM"/>
    <property type="match status" value="1"/>
</dbReference>
<evidence type="ECO:0000313" key="8">
    <source>
        <dbReference type="Proteomes" id="UP000321567"/>
    </source>
</evidence>
<dbReference type="GO" id="GO:0046872">
    <property type="term" value="F:metal ion binding"/>
    <property type="evidence" value="ECO:0007669"/>
    <property type="project" value="UniProtKB-KW"/>
</dbReference>
<keyword evidence="3" id="KW-0479">Metal-binding</keyword>